<proteinExistence type="predicted"/>
<gene>
    <name evidence="1" type="ORF">vBKpnF48_110</name>
</gene>
<protein>
    <submittedName>
        <fullName evidence="1">Uncharacterized protein</fullName>
    </submittedName>
</protein>
<name>A0A2I6UFH8_9CAUD</name>
<sequence>MATRISKRRLKIKRKQKERALVKVLQEEITREIDREILKALDPLNEVFRIAVDEANEELLKELVKMSYKYS</sequence>
<evidence type="ECO:0000313" key="1">
    <source>
        <dbReference type="EMBL" id="AUO78735.1"/>
    </source>
</evidence>
<organism evidence="1 2">
    <name type="scientific">Klebsiella phage vB_Kpn_F48</name>
    <dbReference type="NCBI Taxonomy" id="2070028"/>
    <lineage>
        <taxon>Viruses</taxon>
        <taxon>Duplodnaviria</taxon>
        <taxon>Heunggongvirae</taxon>
        <taxon>Uroviricota</taxon>
        <taxon>Caudoviricetes</taxon>
        <taxon>Marfavirus</taxon>
        <taxon>Marfavirus F48</taxon>
    </lineage>
</organism>
<dbReference type="EMBL" id="MG746602">
    <property type="protein sequence ID" value="AUO78735.1"/>
    <property type="molecule type" value="Genomic_DNA"/>
</dbReference>
<evidence type="ECO:0000313" key="2">
    <source>
        <dbReference type="Proteomes" id="UP000240294"/>
    </source>
</evidence>
<keyword evidence="2" id="KW-1185">Reference proteome</keyword>
<dbReference type="Proteomes" id="UP000240294">
    <property type="component" value="Genome"/>
</dbReference>
<reference evidence="2" key="1">
    <citation type="submission" date="2018-01" db="EMBL/GenBank/DDBJ databases">
        <title>Direct submission.</title>
        <authorList>
            <person name="Ciacci N."/>
        </authorList>
    </citation>
    <scope>NUCLEOTIDE SEQUENCE [LARGE SCALE GENOMIC DNA]</scope>
</reference>
<accession>A0A2I6UFH8</accession>